<proteinExistence type="predicted"/>
<reference evidence="2" key="1">
    <citation type="journal article" date="2013" name="PLoS ONE">
        <title>Direct detection of alternative open reading frames translation products in human significantly expands the proteome.</title>
        <authorList>
            <person name="Vanderperre B."/>
            <person name="Lucier J.-F."/>
            <person name="Motard J."/>
            <person name="Tremblay G."/>
            <person name="Vanderperre S."/>
            <person name="Wisztorski M."/>
            <person name="Salzet M."/>
            <person name="Boisvert F.-M."/>
            <person name="Roucou X."/>
        </authorList>
    </citation>
    <scope>NUCLEOTIDE SEQUENCE</scope>
</reference>
<evidence type="ECO:0000256" key="1">
    <source>
        <dbReference type="SAM" id="MobiDB-lite"/>
    </source>
</evidence>
<gene>
    <name evidence="2" type="primary">LOC100134052</name>
</gene>
<name>L8ECQ2_HUMAN</name>
<dbReference type="AlphaFoldDB" id="L8ECQ2"/>
<sequence>MAQWVAPQQNTMAQQAALQGHREDKKNVGAAQEKRRRRERQTATALLSSARGA</sequence>
<evidence type="ECO:0000313" key="2">
    <source>
        <dbReference type="EMBL" id="CCQ43962.1"/>
    </source>
</evidence>
<protein>
    <submittedName>
        <fullName evidence="2">Alternative protein LOC100134052</fullName>
    </submittedName>
</protein>
<organism evidence="2">
    <name type="scientific">Homo sapiens</name>
    <name type="common">Human</name>
    <dbReference type="NCBI Taxonomy" id="9606"/>
    <lineage>
        <taxon>Eukaryota</taxon>
        <taxon>Metazoa</taxon>
        <taxon>Chordata</taxon>
        <taxon>Craniata</taxon>
        <taxon>Vertebrata</taxon>
        <taxon>Euteleostomi</taxon>
        <taxon>Mammalia</taxon>
        <taxon>Eutheria</taxon>
        <taxon>Euarchontoglires</taxon>
        <taxon>Primates</taxon>
        <taxon>Haplorrhini</taxon>
        <taxon>Catarrhini</taxon>
        <taxon>Hominidae</taxon>
        <taxon>Homo</taxon>
    </lineage>
</organism>
<dbReference type="EMBL" id="HF584465">
    <property type="protein sequence ID" value="CCQ43962.1"/>
    <property type="molecule type" value="Genomic_DNA"/>
</dbReference>
<accession>L8ECQ2</accession>
<feature type="region of interest" description="Disordered" evidence="1">
    <location>
        <begin position="1"/>
        <end position="53"/>
    </location>
</feature>
<feature type="compositionally biased region" description="Polar residues" evidence="1">
    <location>
        <begin position="1"/>
        <end position="17"/>
    </location>
</feature>